<sequence length="153" mass="17011">MRDNEPKVLTSLLSQGALLSKLKERAVALSQLTKVIDELLPTPLNQQYRVANYRQGVLILEVSSASWLTRLKYEQGNLLSGIRQKILPSLSSIQYKINPTIATNYSQSVILSAKNVKISNVISKQTAIYLNAVAEQAPDKLKKQLIKLANHAK</sequence>
<organism evidence="1 2">
    <name type="scientific">Gilliamella apis</name>
    <dbReference type="NCBI Taxonomy" id="1970738"/>
    <lineage>
        <taxon>Bacteria</taxon>
        <taxon>Pseudomonadati</taxon>
        <taxon>Pseudomonadota</taxon>
        <taxon>Gammaproteobacteria</taxon>
        <taxon>Orbales</taxon>
        <taxon>Orbaceae</taxon>
        <taxon>Gilliamella</taxon>
    </lineage>
</organism>
<reference evidence="1 2" key="1">
    <citation type="submission" date="2018-05" db="EMBL/GenBank/DDBJ databases">
        <title>Reference genomes for bee gut microbiota database.</title>
        <authorList>
            <person name="Ellegaard K.M."/>
        </authorList>
    </citation>
    <scope>NUCLEOTIDE SEQUENCE [LARGE SCALE GENOMIC DNA]</scope>
    <source>
        <strain evidence="1 2">ESL0172</strain>
    </source>
</reference>
<dbReference type="AlphaFoldDB" id="A0A2V4DLM3"/>
<protein>
    <submittedName>
        <fullName evidence="1">DUF721 domain-containing protein</fullName>
    </submittedName>
</protein>
<gene>
    <name evidence="1" type="ORF">DKK78_09745</name>
</gene>
<dbReference type="EMBL" id="QGLO01000007">
    <property type="protein sequence ID" value="PXY90187.1"/>
    <property type="molecule type" value="Genomic_DNA"/>
</dbReference>
<dbReference type="Proteomes" id="UP000247673">
    <property type="component" value="Unassembled WGS sequence"/>
</dbReference>
<name>A0A2V4DLM3_9GAMM</name>
<evidence type="ECO:0000313" key="1">
    <source>
        <dbReference type="EMBL" id="PXY90187.1"/>
    </source>
</evidence>
<dbReference type="InterPro" id="IPR007922">
    <property type="entry name" value="DciA-like"/>
</dbReference>
<dbReference type="Pfam" id="PF05258">
    <property type="entry name" value="DciA"/>
    <property type="match status" value="1"/>
</dbReference>
<dbReference type="OrthoDB" id="5767011at2"/>
<comment type="caution">
    <text evidence="1">The sequence shown here is derived from an EMBL/GenBank/DDBJ whole genome shotgun (WGS) entry which is preliminary data.</text>
</comment>
<accession>A0A2V4DLM3</accession>
<proteinExistence type="predicted"/>
<keyword evidence="2" id="KW-1185">Reference proteome</keyword>
<evidence type="ECO:0000313" key="2">
    <source>
        <dbReference type="Proteomes" id="UP000247673"/>
    </source>
</evidence>
<dbReference type="RefSeq" id="WP_110448448.1">
    <property type="nucleotide sequence ID" value="NZ_CP132381.1"/>
</dbReference>